<organism evidence="8 9">
    <name type="scientific">Kushneria avicenniae</name>
    <dbReference type="NCBI Taxonomy" id="402385"/>
    <lineage>
        <taxon>Bacteria</taxon>
        <taxon>Pseudomonadati</taxon>
        <taxon>Pseudomonadota</taxon>
        <taxon>Gammaproteobacteria</taxon>
        <taxon>Oceanospirillales</taxon>
        <taxon>Halomonadaceae</taxon>
        <taxon>Kushneria</taxon>
    </lineage>
</organism>
<dbReference type="InterPro" id="IPR029028">
    <property type="entry name" value="Alpha/beta_knot_MTases"/>
</dbReference>
<dbReference type="GO" id="GO:0003723">
    <property type="term" value="F:RNA binding"/>
    <property type="evidence" value="ECO:0007669"/>
    <property type="project" value="InterPro"/>
</dbReference>
<comment type="subcellular location">
    <subcellularLocation>
        <location evidence="5">Cytoplasm</location>
    </subcellularLocation>
</comment>
<evidence type="ECO:0000313" key="9">
    <source>
        <dbReference type="Proteomes" id="UP000199046"/>
    </source>
</evidence>
<dbReference type="OrthoDB" id="9806346at2"/>
<sequence>MTGQRSTLDNIRIVLVQTWHPGNIGAAARAMKTMGLEQLVLVNPRQFPDEDATRMAAGGESLMDNARVVDSLEEAVADCGAVVGLSARLRNLPLPQFEEGDEMARELVSLAENMPVALVFGRERSGLTNDEIACCTHQLSLPANPDYPVLNLSQAVQVCAHELYRAWRHRQAAGAAPGQETTSQRAKDLPPSREQMQHFQQSLATALQEAGFLNQPHAQTLERLQNFYQRAAPTRKELSLLQGALRALTTPADKP</sequence>
<dbReference type="Pfam" id="PF00588">
    <property type="entry name" value="SpoU_methylase"/>
    <property type="match status" value="1"/>
</dbReference>
<name>A0A1I1KXL9_9GAMM</name>
<dbReference type="InterPro" id="IPR004384">
    <property type="entry name" value="RNA_MeTrfase_TrmJ/LasT"/>
</dbReference>
<dbReference type="GO" id="GO:0160206">
    <property type="term" value="F:tRNA (cytidine(32)/uridine(32)-2'-O)-methyltransferase activity"/>
    <property type="evidence" value="ECO:0007669"/>
    <property type="project" value="UniProtKB-EC"/>
</dbReference>
<evidence type="ECO:0000256" key="4">
    <source>
        <dbReference type="ARBA" id="ARBA00022691"/>
    </source>
</evidence>
<evidence type="ECO:0000259" key="7">
    <source>
        <dbReference type="Pfam" id="PF00588"/>
    </source>
</evidence>
<comment type="subunit">
    <text evidence="5">Homodimer.</text>
</comment>
<dbReference type="GO" id="GO:0106339">
    <property type="term" value="F:tRNA (cytidine(32)-2'-O)-methyltransferase activity"/>
    <property type="evidence" value="ECO:0007669"/>
    <property type="project" value="RHEA"/>
</dbReference>
<dbReference type="AlphaFoldDB" id="A0A1I1KXL9"/>
<dbReference type="Proteomes" id="UP000199046">
    <property type="component" value="Unassembled WGS sequence"/>
</dbReference>
<dbReference type="Gene3D" id="1.10.8.590">
    <property type="match status" value="1"/>
</dbReference>
<dbReference type="InterPro" id="IPR001537">
    <property type="entry name" value="SpoU_MeTrfase"/>
</dbReference>
<proteinExistence type="inferred from homology"/>
<keyword evidence="5" id="KW-0963">Cytoplasm</keyword>
<keyword evidence="9" id="KW-1185">Reference proteome</keyword>
<evidence type="ECO:0000256" key="5">
    <source>
        <dbReference type="RuleBase" id="RU362024"/>
    </source>
</evidence>
<dbReference type="EC" id="2.1.1.200" evidence="5"/>
<keyword evidence="4 5" id="KW-0949">S-adenosyl-L-methionine</keyword>
<comment type="function">
    <text evidence="5">Catalyzes the formation of 2'O-methylated cytidine (Cm32) or 2'O-methylated uridine (Um32) at position 32 in tRNA.</text>
</comment>
<evidence type="ECO:0000313" key="8">
    <source>
        <dbReference type="EMBL" id="SFC65534.1"/>
    </source>
</evidence>
<dbReference type="RefSeq" id="WP_090133959.1">
    <property type="nucleotide sequence ID" value="NZ_FOLY01000004.1"/>
</dbReference>
<dbReference type="SUPFAM" id="SSF75217">
    <property type="entry name" value="alpha/beta knot"/>
    <property type="match status" value="1"/>
</dbReference>
<dbReference type="PANTHER" id="PTHR42786:SF2">
    <property type="entry name" value="TRNA (CYTIDINE_URIDINE-2'-O-)-METHYLTRANSFERASE TRMJ"/>
    <property type="match status" value="1"/>
</dbReference>
<evidence type="ECO:0000256" key="2">
    <source>
        <dbReference type="ARBA" id="ARBA00022603"/>
    </source>
</evidence>
<keyword evidence="3 8" id="KW-0808">Transferase</keyword>
<dbReference type="FunFam" id="3.40.1280.10:FF:000006">
    <property type="entry name" value="Uncharacterized tRNA/rRNA methyltransferase HI_0380"/>
    <property type="match status" value="1"/>
</dbReference>
<keyword evidence="2 5" id="KW-0489">Methyltransferase</keyword>
<accession>A0A1I1KXL9</accession>
<evidence type="ECO:0000256" key="6">
    <source>
        <dbReference type="SAM" id="MobiDB-lite"/>
    </source>
</evidence>
<comment type="similarity">
    <text evidence="1">Belongs to the class IV-like SAM-binding methyltransferase superfamily. RNA methyltransferase TrmH family.</text>
</comment>
<reference evidence="9" key="1">
    <citation type="submission" date="2016-10" db="EMBL/GenBank/DDBJ databases">
        <authorList>
            <person name="Varghese N."/>
            <person name="Submissions S."/>
        </authorList>
    </citation>
    <scope>NUCLEOTIDE SEQUENCE [LARGE SCALE GENOMIC DNA]</scope>
    <source>
        <strain evidence="9">DSM 23439</strain>
    </source>
</reference>
<dbReference type="NCBIfam" id="TIGR00050">
    <property type="entry name" value="rRNA_methyl_1"/>
    <property type="match status" value="1"/>
</dbReference>
<gene>
    <name evidence="5" type="primary">trmJ</name>
    <name evidence="8" type="ORF">SAMN05421848_2243</name>
</gene>
<feature type="domain" description="tRNA/rRNA methyltransferase SpoU type" evidence="7">
    <location>
        <begin position="11"/>
        <end position="160"/>
    </location>
</feature>
<dbReference type="EMBL" id="FOLY01000004">
    <property type="protein sequence ID" value="SFC65534.1"/>
    <property type="molecule type" value="Genomic_DNA"/>
</dbReference>
<dbReference type="GO" id="GO:0002128">
    <property type="term" value="P:tRNA nucleoside ribose methylation"/>
    <property type="evidence" value="ECO:0007669"/>
    <property type="project" value="TreeGrafter"/>
</dbReference>
<evidence type="ECO:0000256" key="3">
    <source>
        <dbReference type="ARBA" id="ARBA00022679"/>
    </source>
</evidence>
<dbReference type="Gene3D" id="3.40.1280.10">
    <property type="match status" value="1"/>
</dbReference>
<dbReference type="PANTHER" id="PTHR42786">
    <property type="entry name" value="TRNA/RRNA METHYLTRANSFERASE"/>
    <property type="match status" value="1"/>
</dbReference>
<dbReference type="InterPro" id="IPR029026">
    <property type="entry name" value="tRNA_m1G_MTases_N"/>
</dbReference>
<evidence type="ECO:0000256" key="1">
    <source>
        <dbReference type="ARBA" id="ARBA00007228"/>
    </source>
</evidence>
<feature type="region of interest" description="Disordered" evidence="6">
    <location>
        <begin position="173"/>
        <end position="197"/>
    </location>
</feature>
<dbReference type="CDD" id="cd18093">
    <property type="entry name" value="SpoU-like_TrmJ"/>
    <property type="match status" value="1"/>
</dbReference>
<dbReference type="PIRSF" id="PIRSF004808">
    <property type="entry name" value="LasT"/>
    <property type="match status" value="1"/>
</dbReference>
<dbReference type="GO" id="GO:0005829">
    <property type="term" value="C:cytosol"/>
    <property type="evidence" value="ECO:0007669"/>
    <property type="project" value="TreeGrafter"/>
</dbReference>
<keyword evidence="5" id="KW-0819">tRNA processing</keyword>
<comment type="catalytic activity">
    <reaction evidence="5">
        <text>uridine(32) in tRNA + S-adenosyl-L-methionine = 2'-O-methyluridine(32) in tRNA + S-adenosyl-L-homocysteine + H(+)</text>
        <dbReference type="Rhea" id="RHEA:42936"/>
        <dbReference type="Rhea" id="RHEA-COMP:10107"/>
        <dbReference type="Rhea" id="RHEA-COMP:10290"/>
        <dbReference type="ChEBI" id="CHEBI:15378"/>
        <dbReference type="ChEBI" id="CHEBI:57856"/>
        <dbReference type="ChEBI" id="CHEBI:59789"/>
        <dbReference type="ChEBI" id="CHEBI:65315"/>
        <dbReference type="ChEBI" id="CHEBI:74478"/>
        <dbReference type="EC" id="2.1.1.200"/>
    </reaction>
</comment>
<comment type="catalytic activity">
    <reaction evidence="5">
        <text>cytidine(32) in tRNA + S-adenosyl-L-methionine = 2'-O-methylcytidine(32) in tRNA + S-adenosyl-L-homocysteine + H(+)</text>
        <dbReference type="Rhea" id="RHEA:42932"/>
        <dbReference type="Rhea" id="RHEA-COMP:10288"/>
        <dbReference type="Rhea" id="RHEA-COMP:10289"/>
        <dbReference type="ChEBI" id="CHEBI:15378"/>
        <dbReference type="ChEBI" id="CHEBI:57856"/>
        <dbReference type="ChEBI" id="CHEBI:59789"/>
        <dbReference type="ChEBI" id="CHEBI:74495"/>
        <dbReference type="ChEBI" id="CHEBI:82748"/>
        <dbReference type="EC" id="2.1.1.200"/>
    </reaction>
</comment>
<protein>
    <recommendedName>
        <fullName evidence="5">tRNA (cytidine/uridine-2'-O-)-methyltransferase TrmJ</fullName>
        <ecNumber evidence="5">2.1.1.200</ecNumber>
    </recommendedName>
    <alternativeName>
        <fullName evidence="5">tRNA (cytidine(32)/uridine(32)-2'-O)-methyltransferase</fullName>
    </alternativeName>
    <alternativeName>
        <fullName evidence="5">tRNA Cm32/Um32 methyltransferase</fullName>
    </alternativeName>
</protein>
<dbReference type="STRING" id="402385.SAMN05421848_2243"/>